<evidence type="ECO:0000259" key="1">
    <source>
        <dbReference type="Pfam" id="PF13175"/>
    </source>
</evidence>
<feature type="domain" description="Endonuclease GajA/Old nuclease/RecF-like AAA" evidence="1">
    <location>
        <begin position="1"/>
        <end position="61"/>
    </location>
</feature>
<organism evidence="2 3">
    <name type="scientific">Mycolicibacterium frederiksbergense</name>
    <dbReference type="NCBI Taxonomy" id="117567"/>
    <lineage>
        <taxon>Bacteria</taxon>
        <taxon>Bacillati</taxon>
        <taxon>Actinomycetota</taxon>
        <taxon>Actinomycetes</taxon>
        <taxon>Mycobacteriales</taxon>
        <taxon>Mycobacteriaceae</taxon>
        <taxon>Mycolicibacterium</taxon>
    </lineage>
</organism>
<dbReference type="Proteomes" id="UP000501849">
    <property type="component" value="Chromosome"/>
</dbReference>
<dbReference type="PANTHER" id="PTHR41259:SF1">
    <property type="entry name" value="DOUBLE-STRAND BREAK REPAIR RAD50 ATPASE, PUTATIVE-RELATED"/>
    <property type="match status" value="1"/>
</dbReference>
<sequence>MKLHRLVLTNYRGVAHREIEFPDRGVVVISGANEIGKSSMIEALDLLLTIKDRSTKKEVKAVKPTHADVGAEVIAEISTGPYRFVYRKRFHKRAETELTILAPTRAQLTGDEAHDRVLAILSETVDTALWEAQRVLQASATAPVDLSGCDALSRALDVAAGSSGADAGDADPLLVDRIEVEYLTYFTPTGRPTGAWAAAGQRLRAADEEVARAAAAVAEVEQAVLRHGTLTTQLAVSAAQVESAQARATAVQQAAAEVARLTRERDTARVVADAATATLAASLAAVNERRRLRAAIDERSKSAADLIAVAAESARTHAAAQQAKEAAETAAEQACAAADVAATAVDDARGDLAALVARDEAARLTVQLGKLDGAASELAAVDRELVGITMTDALMAEIDTAGRAVQRAADQAELASAHIELVALADVRLLVGDEAVDLAAGQDWSASVGTPTAIEVPGVLRARVVPGADALDTHATLVAAEEVLAEALRRAGVDSIDEARDTDARRRELRSARSRLQATIAALTGDETPEQLRARHAELTAGQPDVTGNTETARVALTAARAAHRAATQHADAQRALAAAAVTACHEAAVRAGVLREKLGSAQSELQAANARLVSERLAATDDQLSLAAEAAAEQAARVGAEVTRLDTELAATRPETVAAELDAATRSLQALLRERDTAATAITELSATLKLYGTQGRKGTLDAAHAEREHAHGEHLRIERRARAAQTLRTVMLRHRESARQRYVEPFRGEIERLGRIVFGADFEVDIDTDLTIRSRTLGGRTVGYESLSGGAKEQIGIVARLACASLVAKEDTVPVVIDDALGFTDPDRLTRMSAVFDSVGGDGQVIVLTCSPDRYAGIGDARLIELTA</sequence>
<dbReference type="SUPFAM" id="SSF52540">
    <property type="entry name" value="P-loop containing nucleoside triphosphate hydrolases"/>
    <property type="match status" value="1"/>
</dbReference>
<dbReference type="AlphaFoldDB" id="A0A6H0S8M2"/>
<dbReference type="KEGG" id="mfre:EXE63_23410"/>
<dbReference type="PANTHER" id="PTHR41259">
    <property type="entry name" value="DOUBLE-STRAND BREAK REPAIR RAD50 ATPASE, PUTATIVE-RELATED"/>
    <property type="match status" value="1"/>
</dbReference>
<dbReference type="InterPro" id="IPR041685">
    <property type="entry name" value="AAA_GajA/Old/RecF-like"/>
</dbReference>
<dbReference type="Gene3D" id="3.40.50.300">
    <property type="entry name" value="P-loop containing nucleotide triphosphate hydrolases"/>
    <property type="match status" value="2"/>
</dbReference>
<evidence type="ECO:0000313" key="3">
    <source>
        <dbReference type="Proteomes" id="UP000501849"/>
    </source>
</evidence>
<accession>A0A6H0S8M2</accession>
<proteinExistence type="predicted"/>
<reference evidence="2 3" key="1">
    <citation type="submission" date="2019-04" db="EMBL/GenBank/DDBJ databases">
        <title>Draft, Whole-Genome Sequence of the Anthracene-degrading Mycobacterium frederiksbergense LB501T, Isolated from a Polycyclic Aromatic Hydrocarbon (PAH)-Contaminated Soil.</title>
        <authorList>
            <person name="Augelletti F."/>
        </authorList>
    </citation>
    <scope>NUCLEOTIDE SEQUENCE [LARGE SCALE GENOMIC DNA]</scope>
    <source>
        <strain evidence="2 3">LB 501T</strain>
    </source>
</reference>
<dbReference type="RefSeq" id="WP_168143901.1">
    <property type="nucleotide sequence ID" value="NZ_CP038799.1"/>
</dbReference>
<keyword evidence="3" id="KW-1185">Reference proteome</keyword>
<dbReference type="Pfam" id="PF13175">
    <property type="entry name" value="AAA_15"/>
    <property type="match status" value="1"/>
</dbReference>
<dbReference type="InterPro" id="IPR027417">
    <property type="entry name" value="P-loop_NTPase"/>
</dbReference>
<dbReference type="EMBL" id="CP038799">
    <property type="protein sequence ID" value="QIV83506.1"/>
    <property type="molecule type" value="Genomic_DNA"/>
</dbReference>
<name>A0A6H0S8M2_9MYCO</name>
<gene>
    <name evidence="2" type="ORF">EXE63_23410</name>
</gene>
<protein>
    <recommendedName>
        <fullName evidence="1">Endonuclease GajA/Old nuclease/RecF-like AAA domain-containing protein</fullName>
    </recommendedName>
</protein>
<evidence type="ECO:0000313" key="2">
    <source>
        <dbReference type="EMBL" id="QIV83506.1"/>
    </source>
</evidence>